<keyword evidence="13" id="KW-1185">Reference proteome</keyword>
<dbReference type="GO" id="GO:0046872">
    <property type="term" value="F:metal ion binding"/>
    <property type="evidence" value="ECO:0007669"/>
    <property type="project" value="UniProtKB-KW"/>
</dbReference>
<keyword evidence="7 9" id="KW-0408">Iron</keyword>
<feature type="binding site" description="covalent" evidence="8">
    <location>
        <position position="89"/>
    </location>
    <ligand>
        <name>heme c</name>
        <dbReference type="ChEBI" id="CHEBI:61717"/>
        <label>1</label>
    </ligand>
</feature>
<comment type="cofactor">
    <cofactor evidence="8">
        <name>heme</name>
        <dbReference type="ChEBI" id="CHEBI:30413"/>
    </cofactor>
    <text evidence="8">Binds 2 heme groups.</text>
</comment>
<feature type="chain" id="PRO_5018239659" evidence="10">
    <location>
        <begin position="33"/>
        <end position="358"/>
    </location>
</feature>
<feature type="binding site" description="covalent" evidence="8">
    <location>
        <position position="234"/>
    </location>
    <ligand>
        <name>heme c</name>
        <dbReference type="ChEBI" id="CHEBI:61717"/>
        <label>2</label>
    </ligand>
</feature>
<evidence type="ECO:0000256" key="10">
    <source>
        <dbReference type="SAM" id="SignalP"/>
    </source>
</evidence>
<evidence type="ECO:0000256" key="5">
    <source>
        <dbReference type="ARBA" id="ARBA00022764"/>
    </source>
</evidence>
<feature type="signal peptide" evidence="10">
    <location>
        <begin position="1"/>
        <end position="32"/>
    </location>
</feature>
<dbReference type="PANTHER" id="PTHR30600">
    <property type="entry name" value="CYTOCHROME C PEROXIDASE-RELATED"/>
    <property type="match status" value="1"/>
</dbReference>
<dbReference type="InterPro" id="IPR004852">
    <property type="entry name" value="Di-haem_cyt_c_peroxidsae"/>
</dbReference>
<feature type="binding site" description="covalent" evidence="8">
    <location>
        <position position="231"/>
    </location>
    <ligand>
        <name>heme c</name>
        <dbReference type="ChEBI" id="CHEBI:61717"/>
        <label>2</label>
    </ligand>
</feature>
<keyword evidence="4 10" id="KW-0732">Signal</keyword>
<dbReference type="EMBL" id="QWDD01000003">
    <property type="protein sequence ID" value="RNJ48189.1"/>
    <property type="molecule type" value="Genomic_DNA"/>
</dbReference>
<keyword evidence="5" id="KW-0574">Periplasm</keyword>
<dbReference type="OrthoDB" id="9805202at2"/>
<dbReference type="GO" id="GO:0009055">
    <property type="term" value="F:electron transfer activity"/>
    <property type="evidence" value="ECO:0007669"/>
    <property type="project" value="InterPro"/>
</dbReference>
<evidence type="ECO:0000256" key="7">
    <source>
        <dbReference type="ARBA" id="ARBA00023004"/>
    </source>
</evidence>
<dbReference type="Proteomes" id="UP000268623">
    <property type="component" value="Unassembled WGS sequence"/>
</dbReference>
<dbReference type="GO" id="GO:0020037">
    <property type="term" value="F:heme binding"/>
    <property type="evidence" value="ECO:0007669"/>
    <property type="project" value="InterPro"/>
</dbReference>
<comment type="caution">
    <text evidence="12">The sequence shown here is derived from an EMBL/GenBank/DDBJ whole genome shotgun (WGS) entry which is preliminary data.</text>
</comment>
<evidence type="ECO:0000313" key="13">
    <source>
        <dbReference type="Proteomes" id="UP000268623"/>
    </source>
</evidence>
<keyword evidence="6" id="KW-0560">Oxidoreductase</keyword>
<keyword evidence="2 8" id="KW-0349">Heme</keyword>
<dbReference type="Pfam" id="PF03150">
    <property type="entry name" value="CCP_MauG"/>
    <property type="match status" value="1"/>
</dbReference>
<dbReference type="RefSeq" id="WP_123177931.1">
    <property type="nucleotide sequence ID" value="NZ_QWDD01000003.1"/>
</dbReference>
<dbReference type="GO" id="GO:0042597">
    <property type="term" value="C:periplasmic space"/>
    <property type="evidence" value="ECO:0007669"/>
    <property type="project" value="UniProtKB-SubCell"/>
</dbReference>
<dbReference type="Gene3D" id="1.10.760.10">
    <property type="entry name" value="Cytochrome c-like domain"/>
    <property type="match status" value="2"/>
</dbReference>
<evidence type="ECO:0000256" key="3">
    <source>
        <dbReference type="ARBA" id="ARBA00022723"/>
    </source>
</evidence>
<evidence type="ECO:0000256" key="6">
    <source>
        <dbReference type="ARBA" id="ARBA00023002"/>
    </source>
</evidence>
<evidence type="ECO:0000256" key="4">
    <source>
        <dbReference type="ARBA" id="ARBA00022729"/>
    </source>
</evidence>
<dbReference type="InterPro" id="IPR036909">
    <property type="entry name" value="Cyt_c-like_dom_sf"/>
</dbReference>
<comment type="PTM">
    <text evidence="8">Binds 2 heme groups per subunit.</text>
</comment>
<dbReference type="SUPFAM" id="SSF46626">
    <property type="entry name" value="Cytochrome c"/>
    <property type="match status" value="2"/>
</dbReference>
<dbReference type="PANTHER" id="PTHR30600:SF7">
    <property type="entry name" value="CYTOCHROME C PEROXIDASE-RELATED"/>
    <property type="match status" value="1"/>
</dbReference>
<name>A0A3M9XJ80_9HYPH</name>
<dbReference type="AlphaFoldDB" id="A0A3M9XJ80"/>
<evidence type="ECO:0000256" key="1">
    <source>
        <dbReference type="ARBA" id="ARBA00004418"/>
    </source>
</evidence>
<feature type="domain" description="Cytochrome c" evidence="11">
    <location>
        <begin position="217"/>
        <end position="335"/>
    </location>
</feature>
<feature type="binding site" description="axial binding residue" evidence="9">
    <location>
        <position position="235"/>
    </location>
    <ligand>
        <name>heme c</name>
        <dbReference type="ChEBI" id="CHEBI:61717"/>
        <label>2</label>
    </ligand>
    <ligandPart>
        <name>Fe</name>
        <dbReference type="ChEBI" id="CHEBI:18248"/>
    </ligandPart>
</feature>
<feature type="binding site" description="covalent" evidence="8">
    <location>
        <position position="86"/>
    </location>
    <ligand>
        <name>heme c</name>
        <dbReference type="ChEBI" id="CHEBI:61717"/>
        <label>1</label>
    </ligand>
</feature>
<feature type="binding site" description="axial binding residue" evidence="9">
    <location>
        <position position="310"/>
    </location>
    <ligand>
        <name>heme c</name>
        <dbReference type="ChEBI" id="CHEBI:61717"/>
        <label>2</label>
    </ligand>
    <ligandPart>
        <name>Fe</name>
        <dbReference type="ChEBI" id="CHEBI:18248"/>
    </ligandPart>
</feature>
<gene>
    <name evidence="12" type="ORF">D1O30_20515</name>
</gene>
<dbReference type="InterPro" id="IPR026259">
    <property type="entry name" value="MauG/Cytc_peroxidase"/>
</dbReference>
<keyword evidence="12" id="KW-0575">Peroxidase</keyword>
<dbReference type="PIRSF" id="PIRSF000294">
    <property type="entry name" value="Cytochrome-c_peroxidase"/>
    <property type="match status" value="1"/>
</dbReference>
<feature type="binding site" description="axial binding residue" evidence="9">
    <location>
        <position position="90"/>
    </location>
    <ligand>
        <name>heme c</name>
        <dbReference type="ChEBI" id="CHEBI:61717"/>
        <label>1</label>
    </ligand>
    <ligandPart>
        <name>Fe</name>
        <dbReference type="ChEBI" id="CHEBI:18248"/>
    </ligandPart>
</feature>
<proteinExistence type="predicted"/>
<evidence type="ECO:0000256" key="2">
    <source>
        <dbReference type="ARBA" id="ARBA00022617"/>
    </source>
</evidence>
<dbReference type="InterPro" id="IPR009056">
    <property type="entry name" value="Cyt_c-like_dom"/>
</dbReference>
<protein>
    <submittedName>
        <fullName evidence="12">Cytochrome-c peroxidase</fullName>
    </submittedName>
</protein>
<dbReference type="GO" id="GO:0004130">
    <property type="term" value="F:cytochrome-c peroxidase activity"/>
    <property type="evidence" value="ECO:0007669"/>
    <property type="project" value="TreeGrafter"/>
</dbReference>
<comment type="subcellular location">
    <subcellularLocation>
        <location evidence="1">Periplasm</location>
    </subcellularLocation>
</comment>
<evidence type="ECO:0000259" key="11">
    <source>
        <dbReference type="PROSITE" id="PS51007"/>
    </source>
</evidence>
<dbReference type="PROSITE" id="PS51007">
    <property type="entry name" value="CYTC"/>
    <property type="match status" value="1"/>
</dbReference>
<sequence length="358" mass="38718">MPAHGSLARNVLPGLARLIAVAAALLAMTAEAQEARQGLRQRARQLFEALPQDMATKEFPTTPARVALGRKMFFDPRLSVDGTVSCSTCHRPGLYGTDALAKSIGAEHRLNARNAPTVLNAALQFKQHWIGDRANVEEQAMKSLVGHASFGNPDYGVVIRKIKTLGYAGEFAQTFPDDRDPVKPENWGKAIGAYERTLATPSPFDAYLNGDLKALSSQAQRGLETFINIGCVSCHNGVAVGGSAFQKFGIFEDYGKETRSQSIDEGRFNETKAPADKYVFKAPSLRNVAMTPPYFHDGSVATLPQAVHVMGKVQLGKELTDREVSDLVSLLNSLTGDLPKDFATEPVLTSRAFSAPTP</sequence>
<accession>A0A3M9XJ80</accession>
<evidence type="ECO:0000256" key="8">
    <source>
        <dbReference type="PIRSR" id="PIRSR000294-1"/>
    </source>
</evidence>
<keyword evidence="3 9" id="KW-0479">Metal-binding</keyword>
<dbReference type="InterPro" id="IPR051395">
    <property type="entry name" value="Cytochrome_c_Peroxidase/MauG"/>
</dbReference>
<evidence type="ECO:0000313" key="12">
    <source>
        <dbReference type="EMBL" id="RNJ48189.1"/>
    </source>
</evidence>
<evidence type="ECO:0000256" key="9">
    <source>
        <dbReference type="PIRSR" id="PIRSR000294-2"/>
    </source>
</evidence>
<organism evidence="12 13">
    <name type="scientific">Methylocystis hirsuta</name>
    <dbReference type="NCBI Taxonomy" id="369798"/>
    <lineage>
        <taxon>Bacteria</taxon>
        <taxon>Pseudomonadati</taxon>
        <taxon>Pseudomonadota</taxon>
        <taxon>Alphaproteobacteria</taxon>
        <taxon>Hyphomicrobiales</taxon>
        <taxon>Methylocystaceae</taxon>
        <taxon>Methylocystis</taxon>
    </lineage>
</organism>
<reference evidence="12 13" key="1">
    <citation type="submission" date="2018-08" db="EMBL/GenBank/DDBJ databases">
        <title>Genome sequence of Methylocystis hirsuta CSC1, a methanotroph able to accumulate PHAs.</title>
        <authorList>
            <person name="Bordel S."/>
            <person name="Rodriguez E."/>
            <person name="Gancedo J."/>
            <person name="Munoz R."/>
        </authorList>
    </citation>
    <scope>NUCLEOTIDE SEQUENCE [LARGE SCALE GENOMIC DNA]</scope>
    <source>
        <strain evidence="12 13">CSC1</strain>
    </source>
</reference>